<feature type="coiled-coil region" evidence="10">
    <location>
        <begin position="464"/>
        <end position="491"/>
    </location>
</feature>
<feature type="region of interest" description="Disordered" evidence="11">
    <location>
        <begin position="496"/>
        <end position="560"/>
    </location>
</feature>
<dbReference type="GO" id="GO:0006891">
    <property type="term" value="P:intra-Golgi vesicle-mediated transport"/>
    <property type="evidence" value="ECO:0007669"/>
    <property type="project" value="InterPro"/>
</dbReference>
<evidence type="ECO:0000256" key="5">
    <source>
        <dbReference type="ARBA" id="ARBA00022692"/>
    </source>
</evidence>
<evidence type="ECO:0000256" key="8">
    <source>
        <dbReference type="ARBA" id="ARBA00023054"/>
    </source>
</evidence>
<evidence type="ECO:0000256" key="9">
    <source>
        <dbReference type="ARBA" id="ARBA00023136"/>
    </source>
</evidence>
<feature type="region of interest" description="Disordered" evidence="11">
    <location>
        <begin position="732"/>
        <end position="751"/>
    </location>
</feature>
<comment type="caution">
    <text evidence="15">The sequence shown here is derived from an EMBL/GenBank/DDBJ whole genome shotgun (WGS) entry which is preliminary data.</text>
</comment>
<evidence type="ECO:0000256" key="12">
    <source>
        <dbReference type="SAM" id="Phobius"/>
    </source>
</evidence>
<feature type="coiled-coil region" evidence="10">
    <location>
        <begin position="560"/>
        <end position="601"/>
    </location>
</feature>
<evidence type="ECO:0000256" key="3">
    <source>
        <dbReference type="ARBA" id="ARBA00018691"/>
    </source>
</evidence>
<feature type="compositionally biased region" description="Low complexity" evidence="11">
    <location>
        <begin position="185"/>
        <end position="194"/>
    </location>
</feature>
<keyword evidence="6 12" id="KW-1133">Transmembrane helix</keyword>
<keyword evidence="9 12" id="KW-0472">Membrane</keyword>
<evidence type="ECO:0000256" key="2">
    <source>
        <dbReference type="ARBA" id="ARBA00006415"/>
    </source>
</evidence>
<evidence type="ECO:0000256" key="7">
    <source>
        <dbReference type="ARBA" id="ARBA00023034"/>
    </source>
</evidence>
<accession>A0A250WT84</accession>
<dbReference type="EMBL" id="BEGY01000005">
    <property type="protein sequence ID" value="GAX73939.1"/>
    <property type="molecule type" value="Genomic_DNA"/>
</dbReference>
<protein>
    <recommendedName>
        <fullName evidence="3">Protein CASP</fullName>
    </recommendedName>
</protein>
<keyword evidence="8 10" id="KW-0175">Coiled coil</keyword>
<dbReference type="GO" id="GO:0000139">
    <property type="term" value="C:Golgi membrane"/>
    <property type="evidence" value="ECO:0007669"/>
    <property type="project" value="UniProtKB-SubCell"/>
</dbReference>
<dbReference type="PANTHER" id="PTHR14043">
    <property type="entry name" value="CCAAT DISPLACEMENT PROTEIN-RELATED"/>
    <property type="match status" value="1"/>
</dbReference>
<feature type="region of interest" description="Disordered" evidence="11">
    <location>
        <begin position="280"/>
        <end position="305"/>
    </location>
</feature>
<feature type="transmembrane region" description="Helical" evidence="12">
    <location>
        <begin position="684"/>
        <end position="702"/>
    </location>
</feature>
<dbReference type="InterPro" id="IPR012955">
    <property type="entry name" value="CASP_C"/>
</dbReference>
<dbReference type="Proteomes" id="UP000232323">
    <property type="component" value="Unassembled WGS sequence"/>
</dbReference>
<evidence type="ECO:0000259" key="14">
    <source>
        <dbReference type="Pfam" id="PF25398"/>
    </source>
</evidence>
<keyword evidence="4" id="KW-0813">Transport</keyword>
<feature type="compositionally biased region" description="Polar residues" evidence="11">
    <location>
        <begin position="736"/>
        <end position="751"/>
    </location>
</feature>
<dbReference type="Pfam" id="PF08172">
    <property type="entry name" value="CASP_C"/>
    <property type="match status" value="1"/>
</dbReference>
<feature type="region of interest" description="Disordered" evidence="11">
    <location>
        <begin position="175"/>
        <end position="208"/>
    </location>
</feature>
<evidence type="ECO:0000256" key="1">
    <source>
        <dbReference type="ARBA" id="ARBA00004409"/>
    </source>
</evidence>
<feature type="compositionally biased region" description="Polar residues" evidence="11">
    <location>
        <begin position="289"/>
        <end position="299"/>
    </location>
</feature>
<feature type="compositionally biased region" description="Basic and acidic residues" evidence="11">
    <location>
        <begin position="175"/>
        <end position="184"/>
    </location>
</feature>
<proteinExistence type="inferred from homology"/>
<evidence type="ECO:0000256" key="11">
    <source>
        <dbReference type="SAM" id="MobiDB-lite"/>
    </source>
</evidence>
<feature type="compositionally biased region" description="Polar residues" evidence="11">
    <location>
        <begin position="497"/>
        <end position="510"/>
    </location>
</feature>
<organism evidence="15 16">
    <name type="scientific">Chlamydomonas eustigma</name>
    <dbReference type="NCBI Taxonomy" id="1157962"/>
    <lineage>
        <taxon>Eukaryota</taxon>
        <taxon>Viridiplantae</taxon>
        <taxon>Chlorophyta</taxon>
        <taxon>core chlorophytes</taxon>
        <taxon>Chlorophyceae</taxon>
        <taxon>CS clade</taxon>
        <taxon>Chlamydomonadales</taxon>
        <taxon>Chlamydomonadaceae</taxon>
        <taxon>Chlamydomonas</taxon>
    </lineage>
</organism>
<keyword evidence="16" id="KW-1185">Reference proteome</keyword>
<dbReference type="InterPro" id="IPR057476">
    <property type="entry name" value="Cux_N"/>
</dbReference>
<feature type="compositionally biased region" description="Acidic residues" evidence="11">
    <location>
        <begin position="542"/>
        <end position="554"/>
    </location>
</feature>
<dbReference type="Pfam" id="PF25398">
    <property type="entry name" value="CUX1_N"/>
    <property type="match status" value="1"/>
</dbReference>
<reference evidence="15 16" key="1">
    <citation type="submission" date="2017-08" db="EMBL/GenBank/DDBJ databases">
        <title>Acidophilic green algal genome provides insights into adaptation to an acidic environment.</title>
        <authorList>
            <person name="Hirooka S."/>
            <person name="Hirose Y."/>
            <person name="Kanesaki Y."/>
            <person name="Higuchi S."/>
            <person name="Fujiwara T."/>
            <person name="Onuma R."/>
            <person name="Era A."/>
            <person name="Ohbayashi R."/>
            <person name="Uzuka A."/>
            <person name="Nozaki H."/>
            <person name="Yoshikawa H."/>
            <person name="Miyagishima S.Y."/>
        </authorList>
    </citation>
    <scope>NUCLEOTIDE SEQUENCE [LARGE SCALE GENOMIC DNA]</scope>
    <source>
        <strain evidence="15 16">NIES-2499</strain>
    </source>
</reference>
<dbReference type="OrthoDB" id="10257567at2759"/>
<comment type="similarity">
    <text evidence="2">Belongs to the CASP family.</text>
</comment>
<feature type="compositionally biased region" description="Low complexity" evidence="11">
    <location>
        <begin position="518"/>
        <end position="541"/>
    </location>
</feature>
<feature type="domain" description="Cux N-terminal" evidence="14">
    <location>
        <begin position="19"/>
        <end position="127"/>
    </location>
</feature>
<dbReference type="PANTHER" id="PTHR14043:SF2">
    <property type="entry name" value="HOMEOBOX PROTEIN CUT"/>
    <property type="match status" value="1"/>
</dbReference>
<evidence type="ECO:0000256" key="6">
    <source>
        <dbReference type="ARBA" id="ARBA00022989"/>
    </source>
</evidence>
<evidence type="ECO:0000313" key="15">
    <source>
        <dbReference type="EMBL" id="GAX73939.1"/>
    </source>
</evidence>
<keyword evidence="5 12" id="KW-0812">Transmembrane</keyword>
<evidence type="ECO:0000259" key="13">
    <source>
        <dbReference type="Pfam" id="PF08172"/>
    </source>
</evidence>
<comment type="subcellular location">
    <subcellularLocation>
        <location evidence="1">Golgi apparatus membrane</location>
        <topology evidence="1">Single-pass type IV membrane protein</topology>
    </subcellularLocation>
</comment>
<evidence type="ECO:0000256" key="10">
    <source>
        <dbReference type="SAM" id="Coils"/>
    </source>
</evidence>
<name>A0A250WT84_9CHLO</name>
<feature type="domain" description="CASP C-terminal" evidence="13">
    <location>
        <begin position="467"/>
        <end position="706"/>
    </location>
</feature>
<sequence length="751" mass="82567">MASADTAHLSPPASVMVDVSIVSRYWAEFDLEGRRSTLDEVGLKIAEHQEEAMQNRKKLAEATKDFKKTHAEDPNAKAYGTLLRLYQEEIDRLTKRAKHGEGAFLTLYEKLSEAPDPSPALSQAFETASKATDLEAQLRKVSQELAEYKAESTQIKNQDLTIRKLEEKVRALEAHADEKDREVQEAQQKAAAEADAARMTQMQDREKELSAMLAQAHSSLAAMQKLHQASQNQLFALQSASEEENVGRQTELELASSELERAQERLTALTREKQQLIQQLASQKDAASKTESNTPTSATVEEGLRSELGLQREVASRLRSEVASLKQELDEAHSMWQVRTDGLKASLAATEQHALALERELGMRPTVHLVEELRQQIRVLQAVGYNAVDEDDEYEGANPGEAGTHDTVSAAPFSSLSGRALSTAATTGRGAVGSMESALLQKNRHLEHELTMARLRGADAKAGLDAAQARVTELETQVSQKQQLIDRLEEDLLASRTGPTVSTSGGSNPSRGAAANRTTSKLSGLLKGSSSSTHGASGGSDAAEEEEEGEEEAAQDSSMLRVLCNQRDRFRQRAVELEEELSRVKGDLAAAKSEAAAAKADNIALVERLRYVHGYKKQEGRDVETGSAGAEVERKYTKIYEEGINPFKEFQGQQRERQKQRMGVADRAMYKFGNLVFGSQGVRLFTFIYLIVLHLLVFGSLVRMTHHSSSQLYEHQQSVLDSKHDAMGVMHHDEQGSSAASHTTGVLSRLP</sequence>
<keyword evidence="7" id="KW-0333">Golgi apparatus</keyword>
<dbReference type="STRING" id="1157962.A0A250WT84"/>
<gene>
    <name evidence="15" type="ORF">CEUSTIGMA_g1389.t1</name>
</gene>
<dbReference type="AlphaFoldDB" id="A0A250WT84"/>
<evidence type="ECO:0000313" key="16">
    <source>
        <dbReference type="Proteomes" id="UP000232323"/>
    </source>
</evidence>
<evidence type="ECO:0000256" key="4">
    <source>
        <dbReference type="ARBA" id="ARBA00022448"/>
    </source>
</evidence>